<comment type="caution">
    <text evidence="1">The sequence shown here is derived from an EMBL/GenBank/DDBJ whole genome shotgun (WGS) entry which is preliminary data.</text>
</comment>
<gene>
    <name evidence="1" type="ORF">BcabD6B2_40620</name>
</gene>
<reference evidence="1 2" key="1">
    <citation type="submission" date="2021-06" db="EMBL/GenBank/DDBJ databases">
        <title>Genome sequence of Babesia caballi.</title>
        <authorList>
            <person name="Yamagishi J."/>
            <person name="Kidaka T."/>
            <person name="Ochi A."/>
        </authorList>
    </citation>
    <scope>NUCLEOTIDE SEQUENCE [LARGE SCALE GENOMIC DNA]</scope>
    <source>
        <strain evidence="1">USDA-D6B2</strain>
    </source>
</reference>
<name>A0AAV4LWQ3_BABCB</name>
<evidence type="ECO:0000313" key="2">
    <source>
        <dbReference type="Proteomes" id="UP001497744"/>
    </source>
</evidence>
<dbReference type="RefSeq" id="XP_067716696.1">
    <property type="nucleotide sequence ID" value="XM_067860595.1"/>
</dbReference>
<evidence type="ECO:0000313" key="1">
    <source>
        <dbReference type="EMBL" id="GIX64627.1"/>
    </source>
</evidence>
<dbReference type="EMBL" id="BPLF01000003">
    <property type="protein sequence ID" value="GIX64627.1"/>
    <property type="molecule type" value="Genomic_DNA"/>
</dbReference>
<protein>
    <submittedName>
        <fullName evidence="1">Peptide ABC transporter permease, putative</fullName>
    </submittedName>
</protein>
<organism evidence="1 2">
    <name type="scientific">Babesia caballi</name>
    <dbReference type="NCBI Taxonomy" id="5871"/>
    <lineage>
        <taxon>Eukaryota</taxon>
        <taxon>Sar</taxon>
        <taxon>Alveolata</taxon>
        <taxon>Apicomplexa</taxon>
        <taxon>Aconoidasida</taxon>
        <taxon>Piroplasmida</taxon>
        <taxon>Babesiidae</taxon>
        <taxon>Babesia</taxon>
    </lineage>
</organism>
<dbReference type="Proteomes" id="UP001497744">
    <property type="component" value="Unassembled WGS sequence"/>
</dbReference>
<keyword evidence="2" id="KW-1185">Reference proteome</keyword>
<proteinExistence type="predicted"/>
<accession>A0AAV4LWQ3</accession>
<dbReference type="GeneID" id="94196108"/>
<sequence>MLVVAFGDELAAVPQLVYLAHQRPGAAPAGEEKVLLDAVALLVLLRQRRLDRPHQTEQLPLVDEGQQRYPLVLVALPVGVLTELGRVEVRNRGAAVDHELLQLAGQTVGRPDGHHAHQLLEGSKGGAVVEGDLQPLELQVGAEGRVVIGVVPAPAGAALVVVAQHPAHPLDVLGRHLGGVRPDVVGIREPELLPVVGRLPQVGVVQRQVDGLHGVVDLPVLLEQLRASSLKLRVEVEGHYRGRERLGDFLHCLHGCGPREGLLSRLVGRTLLLQFPLLTARLLPLLELLLRPENLVLHPRHEGDESVQLGKVDLPLVGQVVAQVGQQTLVEQNHLVDRAAGDRDRRQVGQKVVAAEEAHEHQIVDAALEVDDAPAAAPPRREVQLVRQVLAKHRQPQELQRLPVLPQHRPVRLVVAQLGAGGPLLLGLLRRDGVAHVGLRLPRGVDAGDDLPYYVKVHLVRRQPQHDQVRVHPVQHVPRVGVVPRGVPLVAHEVHDLVLALPRRVGVRVDDVDARPRVVQAPPLLDEPHDPLAQLVHEGRAGRDHVAVPARLLRRHVHVPSRKLLRHLVVHLRLQLGLRGGLEAARPLLVHLRARRDAVDGEEEQLARPHEVEEPVQVVEDALEHHLLRGRLLQPLRVAAGVDQPVHVYVEVVGFAVRVGAEQRQPEGLRVPHVHIALVQVVFNVLGDARVPAAEPSVKGRNSHGLRQPHPDLAARARCYGIYAVPPSRRGTAAGTCCGAGILGTPSPAAKCVTAGGAGYTRRRTLCGPAGVRAPRCAAVRDECVSPCDRCVD</sequence>
<dbReference type="AlphaFoldDB" id="A0AAV4LWQ3"/>